<dbReference type="PANTHER" id="PTHR42961">
    <property type="entry name" value="IRON-SULFUR PROTEIN NUBPL"/>
    <property type="match status" value="1"/>
</dbReference>
<evidence type="ECO:0000313" key="7">
    <source>
        <dbReference type="EMBL" id="MEQ2469043.1"/>
    </source>
</evidence>
<sequence length="274" mass="30112">MGCTHDCSSCSSDCKSKEQNLHEELNKYSSVKKVIGVVSGKGGVGKSLVTSMLAVTFNRLGKSTAILDADITGPSIPKAFGVHERCRGNDEGIFPVVTETGIKMISVNLLLEHETDPVVWRSPVITGTVKQFWKDVIWENVDYMFVDMPPGTGDVPLTVFQSLPIDGIVIVASPQELVSMIVQKAVKMARMMNVPILGLVENMSWFMCPDCGKKHSIFGDSHIEEVAKEYDTQVLAKLPIDPELAKCVDEGKIEFFEGNYLDEAAEIIEKKLSK</sequence>
<proteinExistence type="inferred from homology"/>
<dbReference type="Proteomes" id="UP001490816">
    <property type="component" value="Unassembled WGS sequence"/>
</dbReference>
<evidence type="ECO:0000256" key="1">
    <source>
        <dbReference type="ARBA" id="ARBA00022723"/>
    </source>
</evidence>
<dbReference type="InterPro" id="IPR044304">
    <property type="entry name" value="NUBPL-like"/>
</dbReference>
<gene>
    <name evidence="7" type="ORF">WMO39_01670</name>
</gene>
<comment type="similarity">
    <text evidence="6">Belongs to the Mrp/NBP35 ATP-binding proteins family.</text>
</comment>
<dbReference type="GO" id="GO:0005524">
    <property type="term" value="F:ATP binding"/>
    <property type="evidence" value="ECO:0007669"/>
    <property type="project" value="UniProtKB-KW"/>
</dbReference>
<keyword evidence="1 6" id="KW-0479">Metal-binding</keyword>
<protein>
    <recommendedName>
        <fullName evidence="6">Iron-sulfur cluster carrier protein</fullName>
    </recommendedName>
</protein>
<keyword evidence="4 6" id="KW-0408">Iron</keyword>
<keyword evidence="6" id="KW-0378">Hydrolase</keyword>
<evidence type="ECO:0000256" key="3">
    <source>
        <dbReference type="ARBA" id="ARBA00022840"/>
    </source>
</evidence>
<dbReference type="Pfam" id="PF10609">
    <property type="entry name" value="ParA"/>
    <property type="match status" value="1"/>
</dbReference>
<evidence type="ECO:0000256" key="4">
    <source>
        <dbReference type="ARBA" id="ARBA00023004"/>
    </source>
</evidence>
<comment type="function">
    <text evidence="6">Binds and transfers iron-sulfur (Fe-S) clusters to target apoproteins. Can hydrolyze ATP.</text>
</comment>
<comment type="caution">
    <text evidence="7">The sequence shown here is derived from an EMBL/GenBank/DDBJ whole genome shotgun (WGS) entry which is preliminary data.</text>
</comment>
<evidence type="ECO:0000256" key="6">
    <source>
        <dbReference type="HAMAP-Rule" id="MF_02040"/>
    </source>
</evidence>
<keyword evidence="3 6" id="KW-0067">ATP-binding</keyword>
<feature type="binding site" evidence="6">
    <location>
        <begin position="40"/>
        <end position="47"/>
    </location>
    <ligand>
        <name>ATP</name>
        <dbReference type="ChEBI" id="CHEBI:30616"/>
    </ligand>
</feature>
<dbReference type="RefSeq" id="WP_015523068.1">
    <property type="nucleotide sequence ID" value="NZ_JBBMEZ010000003.1"/>
</dbReference>
<dbReference type="InterPro" id="IPR027417">
    <property type="entry name" value="P-loop_NTPase"/>
</dbReference>
<dbReference type="InterPro" id="IPR033756">
    <property type="entry name" value="YlxH/NBP35"/>
</dbReference>
<keyword evidence="8" id="KW-1185">Reference proteome</keyword>
<reference evidence="7 8" key="1">
    <citation type="submission" date="2024-03" db="EMBL/GenBank/DDBJ databases">
        <title>Human intestinal bacterial collection.</title>
        <authorList>
            <person name="Pauvert C."/>
            <person name="Hitch T.C.A."/>
            <person name="Clavel T."/>
        </authorList>
    </citation>
    <scope>NUCLEOTIDE SEQUENCE [LARGE SCALE GENOMIC DNA]</scope>
    <source>
        <strain evidence="7 8">CLA-JM-H38</strain>
    </source>
</reference>
<dbReference type="InterPro" id="IPR019591">
    <property type="entry name" value="Mrp/NBP35_ATP-bd"/>
</dbReference>
<dbReference type="Gene3D" id="3.40.50.300">
    <property type="entry name" value="P-loop containing nucleotide triphosphate hydrolases"/>
    <property type="match status" value="1"/>
</dbReference>
<dbReference type="CDD" id="cd02037">
    <property type="entry name" value="Mrp_NBP35"/>
    <property type="match status" value="1"/>
</dbReference>
<organism evidence="7 8">
    <name type="scientific">Ruminococcoides intestinale</name>
    <dbReference type="NCBI Taxonomy" id="3133162"/>
    <lineage>
        <taxon>Bacteria</taxon>
        <taxon>Bacillati</taxon>
        <taxon>Bacillota</taxon>
        <taxon>Clostridia</taxon>
        <taxon>Eubacteriales</taxon>
        <taxon>Oscillospiraceae</taxon>
        <taxon>Ruminococcoides</taxon>
    </lineage>
</organism>
<evidence type="ECO:0000256" key="5">
    <source>
        <dbReference type="ARBA" id="ARBA00023014"/>
    </source>
</evidence>
<evidence type="ECO:0000256" key="2">
    <source>
        <dbReference type="ARBA" id="ARBA00022741"/>
    </source>
</evidence>
<accession>A0ABV1F8Z2</accession>
<name>A0ABV1F8Z2_9FIRM</name>
<comment type="subunit">
    <text evidence="6">Homodimer.</text>
</comment>
<dbReference type="HAMAP" id="MF_02040">
    <property type="entry name" value="Mrp_NBP35"/>
    <property type="match status" value="1"/>
</dbReference>
<dbReference type="SUPFAM" id="SSF52540">
    <property type="entry name" value="P-loop containing nucleoside triphosphate hydrolases"/>
    <property type="match status" value="1"/>
</dbReference>
<dbReference type="PANTHER" id="PTHR42961:SF2">
    <property type="entry name" value="IRON-SULFUR PROTEIN NUBPL"/>
    <property type="match status" value="1"/>
</dbReference>
<keyword evidence="2 6" id="KW-0547">Nucleotide-binding</keyword>
<dbReference type="EMBL" id="JBBMEZ010000003">
    <property type="protein sequence ID" value="MEQ2469043.1"/>
    <property type="molecule type" value="Genomic_DNA"/>
</dbReference>
<evidence type="ECO:0000313" key="8">
    <source>
        <dbReference type="Proteomes" id="UP001490816"/>
    </source>
</evidence>
<keyword evidence="5 6" id="KW-0411">Iron-sulfur</keyword>